<feature type="transmembrane region" description="Helical" evidence="1">
    <location>
        <begin position="157"/>
        <end position="175"/>
    </location>
</feature>
<gene>
    <name evidence="2" type="ORF">J2S72_000662</name>
</gene>
<feature type="transmembrane region" description="Helical" evidence="1">
    <location>
        <begin position="187"/>
        <end position="210"/>
    </location>
</feature>
<feature type="transmembrane region" description="Helical" evidence="1">
    <location>
        <begin position="281"/>
        <end position="297"/>
    </location>
</feature>
<reference evidence="2 3" key="1">
    <citation type="submission" date="2023-07" db="EMBL/GenBank/DDBJ databases">
        <title>Genomic Encyclopedia of Type Strains, Phase IV (KMG-IV): sequencing the most valuable type-strain genomes for metagenomic binning, comparative biology and taxonomic classification.</title>
        <authorList>
            <person name="Goeker M."/>
        </authorList>
    </citation>
    <scope>NUCLEOTIDE SEQUENCE [LARGE SCALE GENOMIC DNA]</scope>
    <source>
        <strain evidence="2 3">DSM 22616</strain>
    </source>
</reference>
<name>A0ABU0ATQ6_9FIRM</name>
<feature type="transmembrane region" description="Helical" evidence="1">
    <location>
        <begin position="243"/>
        <end position="269"/>
    </location>
</feature>
<evidence type="ECO:0000313" key="3">
    <source>
        <dbReference type="Proteomes" id="UP001236559"/>
    </source>
</evidence>
<dbReference type="SUPFAM" id="SSF103473">
    <property type="entry name" value="MFS general substrate transporter"/>
    <property type="match status" value="1"/>
</dbReference>
<dbReference type="RefSeq" id="WP_023055335.1">
    <property type="nucleotide sequence ID" value="NZ_JAUSTN010000003.1"/>
</dbReference>
<organism evidence="2 3">
    <name type="scientific">Peptoniphilus koenoeneniae</name>
    <dbReference type="NCBI Taxonomy" id="507751"/>
    <lineage>
        <taxon>Bacteria</taxon>
        <taxon>Bacillati</taxon>
        <taxon>Bacillota</taxon>
        <taxon>Tissierellia</taxon>
        <taxon>Tissierellales</taxon>
        <taxon>Peptoniphilaceae</taxon>
        <taxon>Peptoniphilus</taxon>
    </lineage>
</organism>
<feature type="transmembrane region" description="Helical" evidence="1">
    <location>
        <begin position="390"/>
        <end position="409"/>
    </location>
</feature>
<feature type="transmembrane region" description="Helical" evidence="1">
    <location>
        <begin position="309"/>
        <end position="326"/>
    </location>
</feature>
<sequence>MKFRPFGIKDQIGYIAGDMAGSFVNLTFDAFFLVFTTYVLKVDPKFMSGLFLFARLFDAVNDPLIGSLPDRFKISKKTDKFKPWIKIFMWPLAISILLGFFDVTSLGFGEITKHIWVAFVYILYGVSYTGTSMPFGAMASVVTLVPSERSKLSACRAIGGTLVGYGFMSVIPMFIWDSNNNPNPSGYLKVGIIAALGCLICYTILMLFTIERHSYASKKSEENTKNKEYSFFKVVGQALKNKAMLGIMFASIGSLIFITGNSQFGGFIFKEFYKAPKMQSMYMYLQIPLTVILFVIVPRLSTKIGKKKLLIGALLWNLVIAILLFVKPIEEVKIYIILMTLANIGQCTFVMLVWAFVADAIDYHEYIYHERNDGTLYSIYTFSRKIGSTLASFGATALLSIVGFVTGAANQSPHVISAIRYLGTGIPLAACIIELIGIVFIFNLNKEKSDQIAAELALRSEKGED</sequence>
<dbReference type="PANTHER" id="PTHR11328:SF24">
    <property type="entry name" value="MAJOR FACILITATOR SUPERFAMILY (MFS) PROFILE DOMAIN-CONTAINING PROTEIN"/>
    <property type="match status" value="1"/>
</dbReference>
<keyword evidence="3" id="KW-1185">Reference proteome</keyword>
<dbReference type="Proteomes" id="UP001236559">
    <property type="component" value="Unassembled WGS sequence"/>
</dbReference>
<evidence type="ECO:0000313" key="2">
    <source>
        <dbReference type="EMBL" id="MDQ0274645.1"/>
    </source>
</evidence>
<accession>A0ABU0ATQ6</accession>
<dbReference type="InterPro" id="IPR039672">
    <property type="entry name" value="MFS_2"/>
</dbReference>
<dbReference type="InterPro" id="IPR001927">
    <property type="entry name" value="Na/Gal_symport"/>
</dbReference>
<evidence type="ECO:0000256" key="1">
    <source>
        <dbReference type="SAM" id="Phobius"/>
    </source>
</evidence>
<keyword evidence="1" id="KW-1133">Transmembrane helix</keyword>
<dbReference type="Pfam" id="PF13347">
    <property type="entry name" value="MFS_2"/>
    <property type="match status" value="1"/>
</dbReference>
<dbReference type="Gene3D" id="1.20.1250.20">
    <property type="entry name" value="MFS general substrate transporter like domains"/>
    <property type="match status" value="2"/>
</dbReference>
<feature type="transmembrane region" description="Helical" evidence="1">
    <location>
        <begin position="115"/>
        <end position="145"/>
    </location>
</feature>
<comment type="caution">
    <text evidence="2">The sequence shown here is derived from an EMBL/GenBank/DDBJ whole genome shotgun (WGS) entry which is preliminary data.</text>
</comment>
<feature type="transmembrane region" description="Helical" evidence="1">
    <location>
        <begin position="421"/>
        <end position="442"/>
    </location>
</feature>
<protein>
    <submittedName>
        <fullName evidence="2">GPH family glycoside/pentoside/hexuronide:cation symporter</fullName>
    </submittedName>
</protein>
<feature type="transmembrane region" description="Helical" evidence="1">
    <location>
        <begin position="12"/>
        <end position="40"/>
    </location>
</feature>
<feature type="transmembrane region" description="Helical" evidence="1">
    <location>
        <begin position="332"/>
        <end position="357"/>
    </location>
</feature>
<dbReference type="EMBL" id="JAUSTN010000003">
    <property type="protein sequence ID" value="MDQ0274645.1"/>
    <property type="molecule type" value="Genomic_DNA"/>
</dbReference>
<feature type="transmembrane region" description="Helical" evidence="1">
    <location>
        <begin position="87"/>
        <end position="109"/>
    </location>
</feature>
<dbReference type="NCBIfam" id="TIGR00792">
    <property type="entry name" value="gph"/>
    <property type="match status" value="1"/>
</dbReference>
<dbReference type="PANTHER" id="PTHR11328">
    <property type="entry name" value="MAJOR FACILITATOR SUPERFAMILY DOMAIN-CONTAINING PROTEIN"/>
    <property type="match status" value="1"/>
</dbReference>
<proteinExistence type="predicted"/>
<dbReference type="InterPro" id="IPR036259">
    <property type="entry name" value="MFS_trans_sf"/>
</dbReference>
<keyword evidence="1" id="KW-0812">Transmembrane</keyword>
<keyword evidence="1" id="KW-0472">Membrane</keyword>